<reference evidence="12 13" key="1">
    <citation type="submission" date="2019-11" db="EMBL/GenBank/DDBJ databases">
        <authorList>
            <person name="Li J."/>
        </authorList>
    </citation>
    <scope>NUCLEOTIDE SEQUENCE [LARGE SCALE GENOMIC DNA]</scope>
    <source>
        <strain evidence="12 13">J4</strain>
    </source>
</reference>
<evidence type="ECO:0000256" key="7">
    <source>
        <dbReference type="ARBA" id="ARBA00023288"/>
    </source>
</evidence>
<dbReference type="GO" id="GO:0016020">
    <property type="term" value="C:membrane"/>
    <property type="evidence" value="ECO:0007669"/>
    <property type="project" value="UniProtKB-SubCell"/>
</dbReference>
<keyword evidence="7" id="KW-0449">Lipoprotein</keyword>
<keyword evidence="8" id="KW-0175">Coiled coil</keyword>
<evidence type="ECO:0000256" key="6">
    <source>
        <dbReference type="ARBA" id="ARBA00023139"/>
    </source>
</evidence>
<keyword evidence="6" id="KW-0564">Palmitate</keyword>
<evidence type="ECO:0000256" key="5">
    <source>
        <dbReference type="ARBA" id="ARBA00023136"/>
    </source>
</evidence>
<dbReference type="Gene3D" id="3.30.300.210">
    <property type="entry name" value="Nutrient germinant receptor protein C, domain 3"/>
    <property type="match status" value="1"/>
</dbReference>
<feature type="coiled-coil region" evidence="8">
    <location>
        <begin position="282"/>
        <end position="313"/>
    </location>
</feature>
<dbReference type="PANTHER" id="PTHR35789:SF1">
    <property type="entry name" value="SPORE GERMINATION PROTEIN B3"/>
    <property type="match status" value="1"/>
</dbReference>
<evidence type="ECO:0000256" key="2">
    <source>
        <dbReference type="ARBA" id="ARBA00007886"/>
    </source>
</evidence>
<evidence type="ECO:0000259" key="10">
    <source>
        <dbReference type="Pfam" id="PF05504"/>
    </source>
</evidence>
<dbReference type="RefSeq" id="WP_153727613.1">
    <property type="nucleotide sequence ID" value="NZ_WJNH01000002.1"/>
</dbReference>
<organism evidence="12 13">
    <name type="scientific">Salinibacillus xinjiangensis</name>
    <dbReference type="NCBI Taxonomy" id="1229268"/>
    <lineage>
        <taxon>Bacteria</taxon>
        <taxon>Bacillati</taxon>
        <taxon>Bacillota</taxon>
        <taxon>Bacilli</taxon>
        <taxon>Bacillales</taxon>
        <taxon>Bacillaceae</taxon>
        <taxon>Salinibacillus</taxon>
    </lineage>
</organism>
<evidence type="ECO:0000259" key="11">
    <source>
        <dbReference type="Pfam" id="PF25198"/>
    </source>
</evidence>
<dbReference type="PANTHER" id="PTHR35789">
    <property type="entry name" value="SPORE GERMINATION PROTEIN B3"/>
    <property type="match status" value="1"/>
</dbReference>
<proteinExistence type="inferred from homology"/>
<evidence type="ECO:0000256" key="1">
    <source>
        <dbReference type="ARBA" id="ARBA00004635"/>
    </source>
</evidence>
<dbReference type="InterPro" id="IPR057336">
    <property type="entry name" value="GerAC_N"/>
</dbReference>
<dbReference type="Pfam" id="PF05504">
    <property type="entry name" value="Spore_GerAC"/>
    <property type="match status" value="1"/>
</dbReference>
<comment type="subcellular location">
    <subcellularLocation>
        <location evidence="1">Membrane</location>
        <topology evidence="1">Lipid-anchor</topology>
    </subcellularLocation>
</comment>
<comment type="similarity">
    <text evidence="2">Belongs to the GerABKC lipoprotein family.</text>
</comment>
<evidence type="ECO:0000256" key="4">
    <source>
        <dbReference type="ARBA" id="ARBA00022729"/>
    </source>
</evidence>
<dbReference type="OrthoDB" id="2592518at2"/>
<comment type="caution">
    <text evidence="12">The sequence shown here is derived from an EMBL/GenBank/DDBJ whole genome shotgun (WGS) entry which is preliminary data.</text>
</comment>
<dbReference type="EMBL" id="WJNH01000002">
    <property type="protein sequence ID" value="MRG85697.1"/>
    <property type="molecule type" value="Genomic_DNA"/>
</dbReference>
<evidence type="ECO:0000256" key="8">
    <source>
        <dbReference type="SAM" id="Coils"/>
    </source>
</evidence>
<dbReference type="NCBIfam" id="TIGR02887">
    <property type="entry name" value="spore_ger_x_C"/>
    <property type="match status" value="1"/>
</dbReference>
<evidence type="ECO:0000313" key="12">
    <source>
        <dbReference type="EMBL" id="MRG85697.1"/>
    </source>
</evidence>
<feature type="signal peptide" evidence="9">
    <location>
        <begin position="1"/>
        <end position="21"/>
    </location>
</feature>
<dbReference type="PROSITE" id="PS51257">
    <property type="entry name" value="PROKAR_LIPOPROTEIN"/>
    <property type="match status" value="1"/>
</dbReference>
<dbReference type="AlphaFoldDB" id="A0A6G1X425"/>
<dbReference type="Proteomes" id="UP000480185">
    <property type="component" value="Unassembled WGS sequence"/>
</dbReference>
<evidence type="ECO:0000256" key="9">
    <source>
        <dbReference type="SAM" id="SignalP"/>
    </source>
</evidence>
<keyword evidence="3" id="KW-0309">Germination</keyword>
<keyword evidence="13" id="KW-1185">Reference proteome</keyword>
<dbReference type="Pfam" id="PF25198">
    <property type="entry name" value="Spore_GerAC_N"/>
    <property type="match status" value="1"/>
</dbReference>
<gene>
    <name evidence="12" type="ORF">GH754_05030</name>
</gene>
<keyword evidence="5" id="KW-0472">Membrane</keyword>
<evidence type="ECO:0000313" key="13">
    <source>
        <dbReference type="Proteomes" id="UP000480185"/>
    </source>
</evidence>
<evidence type="ECO:0000256" key="3">
    <source>
        <dbReference type="ARBA" id="ARBA00022544"/>
    </source>
</evidence>
<dbReference type="InterPro" id="IPR038501">
    <property type="entry name" value="Spore_GerAC_C_sf"/>
</dbReference>
<accession>A0A6G1X425</accession>
<name>A0A6G1X425_9BACI</name>
<keyword evidence="4 9" id="KW-0732">Signal</keyword>
<feature type="domain" description="Spore germination protein N-terminal" evidence="11">
    <location>
        <begin position="24"/>
        <end position="186"/>
    </location>
</feature>
<sequence length="357" mass="40669">MKKIKVMITLCLLLLSGCSASNEIVDELALISAIGFDLTDDNKLQGTITVPNFQSDKTVTTEVFTETGTLIQEIEAKLNSEANQPLAIGKLEVILYNEKVAKQGIRKMKDVFVRDPSVGSRARMAVVEGNTKDVLTREYWTHGAGLYLAEMFDQNFINGRMPQSNIHLFTFALYSKGMDPFLPLVSVGKMVKINQIALFKEDKYVGKLPEDKTFTFHAMKDNFQDATYMIKKEQGEVSAAVNNIMSTRTVDFGENIKDPKITINIRLEGILREFKTEEEVDKQKVNKIEKQMEDQMEQEAKEIIQTLQELNVDPLGLGNKYRGLNRNFDEKKWDEMYKDLDITANVNVIIREFGIRR</sequence>
<dbReference type="InterPro" id="IPR046953">
    <property type="entry name" value="Spore_GerAC-like_C"/>
</dbReference>
<dbReference type="InterPro" id="IPR008844">
    <property type="entry name" value="Spore_GerAC-like"/>
</dbReference>
<feature type="domain" description="Spore germination GerAC-like C-terminal" evidence="10">
    <location>
        <begin position="195"/>
        <end position="354"/>
    </location>
</feature>
<feature type="chain" id="PRO_5039495701" evidence="9">
    <location>
        <begin position="22"/>
        <end position="357"/>
    </location>
</feature>
<dbReference type="GO" id="GO:0009847">
    <property type="term" value="P:spore germination"/>
    <property type="evidence" value="ECO:0007669"/>
    <property type="project" value="InterPro"/>
</dbReference>
<protein>
    <submittedName>
        <fullName evidence="12">Ger(X)C family spore germination protein</fullName>
    </submittedName>
</protein>